<reference evidence="3" key="1">
    <citation type="submission" date="2020-12" db="EMBL/GenBank/DDBJ databases">
        <title>WGS assembly of Carya illinoinensis cv. Pawnee.</title>
        <authorList>
            <person name="Platts A."/>
            <person name="Shu S."/>
            <person name="Wright S."/>
            <person name="Barry K."/>
            <person name="Edger P."/>
            <person name="Pires J.C."/>
            <person name="Schmutz J."/>
        </authorList>
    </citation>
    <scope>NUCLEOTIDE SEQUENCE</scope>
    <source>
        <tissue evidence="3">Leaf</tissue>
    </source>
</reference>
<name>A0A8T1QXW4_CARIL</name>
<evidence type="ECO:0000256" key="2">
    <source>
        <dbReference type="SAM" id="SignalP"/>
    </source>
</evidence>
<feature type="chain" id="PRO_5035845676" evidence="2">
    <location>
        <begin position="25"/>
        <end position="82"/>
    </location>
</feature>
<dbReference type="EMBL" id="CM031811">
    <property type="protein sequence ID" value="KAG6659287.1"/>
    <property type="molecule type" value="Genomic_DNA"/>
</dbReference>
<evidence type="ECO:0000313" key="4">
    <source>
        <dbReference type="EMBL" id="KAG6719669.1"/>
    </source>
</evidence>
<evidence type="ECO:0000313" key="3">
    <source>
        <dbReference type="EMBL" id="KAG6659287.1"/>
    </source>
</evidence>
<evidence type="ECO:0000256" key="1">
    <source>
        <dbReference type="SAM" id="MobiDB-lite"/>
    </source>
</evidence>
<reference evidence="4" key="2">
    <citation type="submission" date="2021-01" db="EMBL/GenBank/DDBJ databases">
        <authorList>
            <person name="Lovell J.T."/>
            <person name="Bentley N."/>
            <person name="Bhattarai G."/>
            <person name="Jenkins J.W."/>
            <person name="Sreedasyam A."/>
            <person name="Alarcon Y."/>
            <person name="Bock C."/>
            <person name="Boston L."/>
            <person name="Carlson J."/>
            <person name="Cervantes K."/>
            <person name="Clermont K."/>
            <person name="Krom N."/>
            <person name="Kubenka K."/>
            <person name="Mamidi S."/>
            <person name="Mattison C."/>
            <person name="Monteros M."/>
            <person name="Pisani C."/>
            <person name="Plott C."/>
            <person name="Rajasekar S."/>
            <person name="Rhein H.S."/>
            <person name="Rohla C."/>
            <person name="Song M."/>
            <person name="Hilaire R.S."/>
            <person name="Shu S."/>
            <person name="Wells L."/>
            <person name="Wang X."/>
            <person name="Webber J."/>
            <person name="Heerema R.J."/>
            <person name="Klein P."/>
            <person name="Conner P."/>
            <person name="Grauke L."/>
            <person name="Grimwood J."/>
            <person name="Schmutz J."/>
            <person name="Randall J.J."/>
        </authorList>
    </citation>
    <scope>NUCLEOTIDE SEQUENCE</scope>
    <source>
        <tissue evidence="4">Leaf</tissue>
    </source>
</reference>
<dbReference type="Proteomes" id="UP000811246">
    <property type="component" value="Chromosome 3"/>
</dbReference>
<sequence>MKAIILICVLLASLLFSSPSVIVARKLLADQGSTGRTGNRNNPGGSCGSPRDPQYSSCVGRQRPIRCEKKTIFGRCQPPQGT</sequence>
<dbReference type="EMBL" id="CM031827">
    <property type="protein sequence ID" value="KAG6719669.1"/>
    <property type="molecule type" value="Genomic_DNA"/>
</dbReference>
<proteinExistence type="predicted"/>
<protein>
    <submittedName>
        <fullName evidence="3">Uncharacterized protein</fullName>
    </submittedName>
</protein>
<keyword evidence="2" id="KW-0732">Signal</keyword>
<accession>A0A8T1QXW4</accession>
<comment type="caution">
    <text evidence="3">The sequence shown here is derived from an EMBL/GenBank/DDBJ whole genome shotgun (WGS) entry which is preliminary data.</text>
</comment>
<feature type="compositionally biased region" description="Low complexity" evidence="1">
    <location>
        <begin position="32"/>
        <end position="44"/>
    </location>
</feature>
<dbReference type="Proteomes" id="UP000811609">
    <property type="component" value="Chromosome 3"/>
</dbReference>
<keyword evidence="5" id="KW-1185">Reference proteome</keyword>
<feature type="signal peptide" evidence="2">
    <location>
        <begin position="1"/>
        <end position="24"/>
    </location>
</feature>
<feature type="region of interest" description="Disordered" evidence="1">
    <location>
        <begin position="32"/>
        <end position="57"/>
    </location>
</feature>
<evidence type="ECO:0000313" key="5">
    <source>
        <dbReference type="Proteomes" id="UP000811609"/>
    </source>
</evidence>
<gene>
    <name evidence="3" type="ORF">CIPAW_03G023300</name>
    <name evidence="4" type="ORF">I3842_03G018300</name>
</gene>
<dbReference type="AlphaFoldDB" id="A0A8T1QXW4"/>
<organism evidence="3 5">
    <name type="scientific">Carya illinoinensis</name>
    <name type="common">Pecan</name>
    <dbReference type="NCBI Taxonomy" id="32201"/>
    <lineage>
        <taxon>Eukaryota</taxon>
        <taxon>Viridiplantae</taxon>
        <taxon>Streptophyta</taxon>
        <taxon>Embryophyta</taxon>
        <taxon>Tracheophyta</taxon>
        <taxon>Spermatophyta</taxon>
        <taxon>Magnoliopsida</taxon>
        <taxon>eudicotyledons</taxon>
        <taxon>Gunneridae</taxon>
        <taxon>Pentapetalae</taxon>
        <taxon>rosids</taxon>
        <taxon>fabids</taxon>
        <taxon>Fagales</taxon>
        <taxon>Juglandaceae</taxon>
        <taxon>Carya</taxon>
    </lineage>
</organism>